<evidence type="ECO:0000256" key="4">
    <source>
        <dbReference type="ARBA" id="ARBA00022553"/>
    </source>
</evidence>
<comment type="similarity">
    <text evidence="2">Belongs to the flagellar radial spoke RSP3 family.</text>
</comment>
<accession>A0A8J2PIT4</accession>
<feature type="compositionally biased region" description="Basic residues" evidence="10">
    <location>
        <begin position="40"/>
        <end position="50"/>
    </location>
</feature>
<gene>
    <name evidence="11" type="ORF">AFUS01_LOCUS41704</name>
</gene>
<feature type="region of interest" description="Disordered" evidence="10">
    <location>
        <begin position="67"/>
        <end position="121"/>
    </location>
</feature>
<dbReference type="GO" id="GO:0005929">
    <property type="term" value="C:cilium"/>
    <property type="evidence" value="ECO:0007669"/>
    <property type="project" value="TreeGrafter"/>
</dbReference>
<evidence type="ECO:0000256" key="5">
    <source>
        <dbReference type="ARBA" id="ARBA00022846"/>
    </source>
</evidence>
<evidence type="ECO:0000313" key="11">
    <source>
        <dbReference type="EMBL" id="CAG7831988.1"/>
    </source>
</evidence>
<evidence type="ECO:0000256" key="2">
    <source>
        <dbReference type="ARBA" id="ARBA00006737"/>
    </source>
</evidence>
<protein>
    <submittedName>
        <fullName evidence="11">Uncharacterized protein</fullName>
    </submittedName>
</protein>
<organism evidence="11 12">
    <name type="scientific">Allacma fusca</name>
    <dbReference type="NCBI Taxonomy" id="39272"/>
    <lineage>
        <taxon>Eukaryota</taxon>
        <taxon>Metazoa</taxon>
        <taxon>Ecdysozoa</taxon>
        <taxon>Arthropoda</taxon>
        <taxon>Hexapoda</taxon>
        <taxon>Collembola</taxon>
        <taxon>Symphypleona</taxon>
        <taxon>Sminthuridae</taxon>
        <taxon>Allacma</taxon>
    </lineage>
</organism>
<dbReference type="Proteomes" id="UP000708208">
    <property type="component" value="Unassembled WGS sequence"/>
</dbReference>
<name>A0A8J2PIT4_9HEXA</name>
<keyword evidence="12" id="KW-1185">Reference proteome</keyword>
<feature type="compositionally biased region" description="Polar residues" evidence="10">
    <location>
        <begin position="306"/>
        <end position="317"/>
    </location>
</feature>
<evidence type="ECO:0000256" key="1">
    <source>
        <dbReference type="ARBA" id="ARBA00004611"/>
    </source>
</evidence>
<dbReference type="InterPro" id="IPR009290">
    <property type="entry name" value="Radial_spoke_3"/>
</dbReference>
<keyword evidence="3" id="KW-0963">Cytoplasm</keyword>
<evidence type="ECO:0000256" key="10">
    <source>
        <dbReference type="SAM" id="MobiDB-lite"/>
    </source>
</evidence>
<keyword evidence="7" id="KW-0206">Cytoskeleton</keyword>
<dbReference type="EMBL" id="CAJVCH010562981">
    <property type="protein sequence ID" value="CAG7831988.1"/>
    <property type="molecule type" value="Genomic_DNA"/>
</dbReference>
<sequence length="376" mass="42732">MVGSQESIAPGVFTHPPVLQSCSLYTYSSPPQPLHGNQGRTRKYRNKVPRPRGIHDYYNIMWDPHIRRGNTGTRVAQPDELEPKSSNETSGKGVRKKRSYNLQKSRYRVQTHRTPPPIQGRLHNLVQTDTYLEDLGFDLSITEADVNIQTDLMQDESVSPAPIPMKTGVDASTQVLPGELSDFDDDVQPIVATLVAKILEQSLMETMEEEELIALKEQQNRFEEKKQQEEKQLKLLQEQHERITAERERLKRHLESQNIHTCAQDQTSFRPSSSGGPVYSTEYLLELLPSVLDSLRQEGFLSDNISDSLVPNISSRPDNGVIQEEPNSDPEAPYTILKSKNLQLHENTERNAIIWISSLGPNMNSPFAHSYRQKKL</sequence>
<keyword evidence="4" id="KW-0597">Phosphoprotein</keyword>
<dbReference type="OrthoDB" id="313308at2759"/>
<feature type="compositionally biased region" description="Basic residues" evidence="10">
    <location>
        <begin position="93"/>
        <end position="111"/>
    </location>
</feature>
<feature type="region of interest" description="Disordered" evidence="10">
    <location>
        <begin position="29"/>
        <end position="50"/>
    </location>
</feature>
<evidence type="ECO:0000256" key="9">
    <source>
        <dbReference type="SAM" id="Coils"/>
    </source>
</evidence>
<comment type="caution">
    <text evidence="11">The sequence shown here is derived from an EMBL/GenBank/DDBJ whole genome shotgun (WGS) entry which is preliminary data.</text>
</comment>
<keyword evidence="8" id="KW-0966">Cell projection</keyword>
<proteinExistence type="inferred from homology"/>
<evidence type="ECO:0000313" key="12">
    <source>
        <dbReference type="Proteomes" id="UP000708208"/>
    </source>
</evidence>
<dbReference type="Pfam" id="PF06098">
    <property type="entry name" value="Radial_spoke_3"/>
    <property type="match status" value="1"/>
</dbReference>
<keyword evidence="9" id="KW-0175">Coiled coil</keyword>
<evidence type="ECO:0000256" key="3">
    <source>
        <dbReference type="ARBA" id="ARBA00022490"/>
    </source>
</evidence>
<keyword evidence="5" id="KW-0282">Flagellum</keyword>
<keyword evidence="6" id="KW-0969">Cilium</keyword>
<feature type="region of interest" description="Disordered" evidence="10">
    <location>
        <begin position="306"/>
        <end position="332"/>
    </location>
</feature>
<evidence type="ECO:0000256" key="6">
    <source>
        <dbReference type="ARBA" id="ARBA00023069"/>
    </source>
</evidence>
<dbReference type="PANTHER" id="PTHR21648:SF0">
    <property type="entry name" value="RADIAL SPOKE HEAD PROTEIN 3 HOMOLOG"/>
    <property type="match status" value="1"/>
</dbReference>
<evidence type="ECO:0000256" key="8">
    <source>
        <dbReference type="ARBA" id="ARBA00023273"/>
    </source>
</evidence>
<evidence type="ECO:0000256" key="7">
    <source>
        <dbReference type="ARBA" id="ARBA00023212"/>
    </source>
</evidence>
<feature type="coiled-coil region" evidence="9">
    <location>
        <begin position="208"/>
        <end position="253"/>
    </location>
</feature>
<reference evidence="11" key="1">
    <citation type="submission" date="2021-06" db="EMBL/GenBank/DDBJ databases">
        <authorList>
            <person name="Hodson N. C."/>
            <person name="Mongue J. A."/>
            <person name="Jaron S. K."/>
        </authorList>
    </citation>
    <scope>NUCLEOTIDE SEQUENCE</scope>
</reference>
<dbReference type="AlphaFoldDB" id="A0A8J2PIT4"/>
<dbReference type="PANTHER" id="PTHR21648">
    <property type="entry name" value="FLAGELLAR RADIAL SPOKE PROTEIN 3"/>
    <property type="match status" value="1"/>
</dbReference>
<comment type="subcellular location">
    <subcellularLocation>
        <location evidence="1">Cytoplasm</location>
        <location evidence="1">Cytoskeleton</location>
        <location evidence="1">Flagellum axoneme</location>
    </subcellularLocation>
</comment>